<name>E0E5C9_9FIRM</name>
<evidence type="ECO:0000313" key="13">
    <source>
        <dbReference type="Proteomes" id="UP000003244"/>
    </source>
</evidence>
<evidence type="ECO:0000256" key="9">
    <source>
        <dbReference type="RuleBase" id="RU003624"/>
    </source>
</evidence>
<dbReference type="NCBIfam" id="TIGR01009">
    <property type="entry name" value="rpsC_bact"/>
    <property type="match status" value="1"/>
</dbReference>
<dbReference type="Gene3D" id="3.30.300.20">
    <property type="match status" value="1"/>
</dbReference>
<comment type="similarity">
    <text evidence="1 8 9">Belongs to the universal ribosomal protein uS3 family.</text>
</comment>
<evidence type="ECO:0000256" key="10">
    <source>
        <dbReference type="SAM" id="MobiDB-lite"/>
    </source>
</evidence>
<keyword evidence="13" id="KW-1185">Reference proteome</keyword>
<feature type="compositionally biased region" description="Basic and acidic residues" evidence="10">
    <location>
        <begin position="218"/>
        <end position="249"/>
    </location>
</feature>
<dbReference type="FunFam" id="3.30.300.20:FF:000001">
    <property type="entry name" value="30S ribosomal protein S3"/>
    <property type="match status" value="1"/>
</dbReference>
<evidence type="ECO:0000256" key="4">
    <source>
        <dbReference type="ARBA" id="ARBA00022980"/>
    </source>
</evidence>
<comment type="caution">
    <text evidence="12">The sequence shown here is derived from an EMBL/GenBank/DDBJ whole genome shotgun (WGS) entry which is preliminary data.</text>
</comment>
<evidence type="ECO:0000256" key="2">
    <source>
        <dbReference type="ARBA" id="ARBA00022730"/>
    </source>
</evidence>
<dbReference type="HAMAP" id="MF_01309_B">
    <property type="entry name" value="Ribosomal_uS3_B"/>
    <property type="match status" value="1"/>
</dbReference>
<evidence type="ECO:0000256" key="1">
    <source>
        <dbReference type="ARBA" id="ARBA00010761"/>
    </source>
</evidence>
<dbReference type="SMART" id="SM00322">
    <property type="entry name" value="KH"/>
    <property type="match status" value="1"/>
</dbReference>
<dbReference type="Gene3D" id="3.30.1140.32">
    <property type="entry name" value="Ribosomal protein S3, C-terminal domain"/>
    <property type="match status" value="1"/>
</dbReference>
<dbReference type="GO" id="GO:0006412">
    <property type="term" value="P:translation"/>
    <property type="evidence" value="ECO:0007669"/>
    <property type="project" value="UniProtKB-UniRule"/>
</dbReference>
<dbReference type="InterPro" id="IPR036419">
    <property type="entry name" value="Ribosomal_S3_C_sf"/>
</dbReference>
<dbReference type="Pfam" id="PF00189">
    <property type="entry name" value="Ribosomal_S3_C"/>
    <property type="match status" value="1"/>
</dbReference>
<dbReference type="EMBL" id="ADGQ01000074">
    <property type="protein sequence ID" value="EFM63927.1"/>
    <property type="molecule type" value="Genomic_DNA"/>
</dbReference>
<comment type="subunit">
    <text evidence="8">Part of the 30S ribosomal subunit. Forms a tight complex with proteins S10 and S14.</text>
</comment>
<dbReference type="OrthoDB" id="9806396at2"/>
<evidence type="ECO:0000313" key="12">
    <source>
        <dbReference type="EMBL" id="EFM63927.1"/>
    </source>
</evidence>
<dbReference type="InterPro" id="IPR004087">
    <property type="entry name" value="KH_dom"/>
</dbReference>
<proteinExistence type="inferred from homology"/>
<dbReference type="SUPFAM" id="SSF54814">
    <property type="entry name" value="Prokaryotic type KH domain (KH-domain type II)"/>
    <property type="match status" value="1"/>
</dbReference>
<evidence type="ECO:0000256" key="7">
    <source>
        <dbReference type="ARBA" id="ARBA00035257"/>
    </source>
</evidence>
<dbReference type="AlphaFoldDB" id="E0E5C9"/>
<dbReference type="GO" id="GO:0003735">
    <property type="term" value="F:structural constituent of ribosome"/>
    <property type="evidence" value="ECO:0007669"/>
    <property type="project" value="InterPro"/>
</dbReference>
<dbReference type="GO" id="GO:0019843">
    <property type="term" value="F:rRNA binding"/>
    <property type="evidence" value="ECO:0007669"/>
    <property type="project" value="UniProtKB-UniRule"/>
</dbReference>
<evidence type="ECO:0000259" key="11">
    <source>
        <dbReference type="PROSITE" id="PS50823"/>
    </source>
</evidence>
<dbReference type="CDD" id="cd02412">
    <property type="entry name" value="KH-II_30S_S3"/>
    <property type="match status" value="1"/>
</dbReference>
<dbReference type="InterPro" id="IPR001351">
    <property type="entry name" value="Ribosomal_uS3_C"/>
</dbReference>
<keyword evidence="4 8" id="KW-0689">Ribosomal protein</keyword>
<dbReference type="PANTHER" id="PTHR11760:SF19">
    <property type="entry name" value="SMALL RIBOSOMAL SUBUNIT PROTEIN US3C"/>
    <property type="match status" value="1"/>
</dbReference>
<dbReference type="PROSITE" id="PS00548">
    <property type="entry name" value="RIBOSOMAL_S3"/>
    <property type="match status" value="1"/>
</dbReference>
<reference evidence="12 13" key="1">
    <citation type="submission" date="2010-08" db="EMBL/GenBank/DDBJ databases">
        <authorList>
            <person name="Harkins D.M."/>
            <person name="Madupu R."/>
            <person name="Durkin A.S."/>
            <person name="Torralba M."/>
            <person name="Methe B."/>
            <person name="Sutton G.G."/>
            <person name="Nelson K.E."/>
        </authorList>
    </citation>
    <scope>NUCLEOTIDE SEQUENCE [LARGE SCALE GENOMIC DNA]</scope>
    <source>
        <strain evidence="12 13">DSM 17678</strain>
    </source>
</reference>
<dbReference type="Proteomes" id="UP000003244">
    <property type="component" value="Unassembled WGS sequence"/>
</dbReference>
<dbReference type="Pfam" id="PF07650">
    <property type="entry name" value="KH_2"/>
    <property type="match status" value="1"/>
</dbReference>
<dbReference type="PROSITE" id="PS50823">
    <property type="entry name" value="KH_TYPE_2"/>
    <property type="match status" value="1"/>
</dbReference>
<sequence length="264" mass="29508">MGQKVNPHGLRVGVIKDWDSRWFANDRKEFGEFLKEDHVLRTSLKKELYSAGLAKIEIERSANKIKMDLHVAKPGVVIGKGGAGIEALKKRLETMTGKTVILNIIEVRNIDRDAQLVAENIAQAIERRIAFRRAMKQAVQRTMKSGAKGIKVSASGRLGGAEMARTEGYSEGNVPLQTLRSDIDYGFAEADTTYGKIGIKVWICNGEILPGRNVSIEREEKKAERRNGRDNRRGGKGNDRRGRNNDRRSNNRGPRASKKEAKQD</sequence>
<keyword evidence="2 8" id="KW-0699">rRNA-binding</keyword>
<dbReference type="SUPFAM" id="SSF54821">
    <property type="entry name" value="Ribosomal protein S3 C-terminal domain"/>
    <property type="match status" value="1"/>
</dbReference>
<dbReference type="InterPro" id="IPR018280">
    <property type="entry name" value="Ribosomal_uS3_CS"/>
</dbReference>
<dbReference type="GO" id="GO:0003729">
    <property type="term" value="F:mRNA binding"/>
    <property type="evidence" value="ECO:0007669"/>
    <property type="project" value="UniProtKB-UniRule"/>
</dbReference>
<evidence type="ECO:0000256" key="8">
    <source>
        <dbReference type="HAMAP-Rule" id="MF_01309"/>
    </source>
</evidence>
<feature type="domain" description="KH type-2" evidence="11">
    <location>
        <begin position="40"/>
        <end position="108"/>
    </location>
</feature>
<evidence type="ECO:0000256" key="5">
    <source>
        <dbReference type="ARBA" id="ARBA00023274"/>
    </source>
</evidence>
<dbReference type="InterPro" id="IPR005704">
    <property type="entry name" value="Ribosomal_uS3_bac-typ"/>
</dbReference>
<keyword evidence="5 8" id="KW-0687">Ribonucleoprotein</keyword>
<feature type="region of interest" description="Disordered" evidence="10">
    <location>
        <begin position="218"/>
        <end position="264"/>
    </location>
</feature>
<keyword evidence="3 8" id="KW-0694">RNA-binding</keyword>
<protein>
    <recommendedName>
        <fullName evidence="7 8">Small ribosomal subunit protein uS3</fullName>
    </recommendedName>
</protein>
<comment type="function">
    <text evidence="6 8">Binds the lower part of the 30S subunit head. Binds mRNA in the 70S ribosome, positioning it for translation.</text>
</comment>
<dbReference type="GO" id="GO:0022627">
    <property type="term" value="C:cytosolic small ribosomal subunit"/>
    <property type="evidence" value="ECO:0007669"/>
    <property type="project" value="TreeGrafter"/>
</dbReference>
<dbReference type="PANTHER" id="PTHR11760">
    <property type="entry name" value="30S/40S RIBOSOMAL PROTEIN S3"/>
    <property type="match status" value="1"/>
</dbReference>
<organism evidence="12 13">
    <name type="scientific">Peptostreptococcus stomatis DSM 17678</name>
    <dbReference type="NCBI Taxonomy" id="596315"/>
    <lineage>
        <taxon>Bacteria</taxon>
        <taxon>Bacillati</taxon>
        <taxon>Bacillota</taxon>
        <taxon>Clostridia</taxon>
        <taxon>Peptostreptococcales</taxon>
        <taxon>Peptostreptococcaceae</taxon>
        <taxon>Peptostreptococcus</taxon>
    </lineage>
</organism>
<dbReference type="STRING" id="596315.HMPREF0634_0099"/>
<dbReference type="InterPro" id="IPR004044">
    <property type="entry name" value="KH_dom_type_2"/>
</dbReference>
<gene>
    <name evidence="8 12" type="primary">rpsC</name>
    <name evidence="12" type="ORF">HMPREF0634_0099</name>
</gene>
<evidence type="ECO:0000256" key="3">
    <source>
        <dbReference type="ARBA" id="ARBA00022884"/>
    </source>
</evidence>
<dbReference type="InterPro" id="IPR009019">
    <property type="entry name" value="KH_sf_prok-type"/>
</dbReference>
<accession>E0E5C9</accession>
<dbReference type="InterPro" id="IPR015946">
    <property type="entry name" value="KH_dom-like_a/b"/>
</dbReference>
<dbReference type="InterPro" id="IPR057258">
    <property type="entry name" value="Ribosomal_uS3"/>
</dbReference>
<dbReference type="RefSeq" id="WP_007791566.1">
    <property type="nucleotide sequence ID" value="NZ_ADGQ01000074.1"/>
</dbReference>
<dbReference type="eggNOG" id="COG0092">
    <property type="taxonomic scope" value="Bacteria"/>
</dbReference>
<dbReference type="GeneID" id="84801514"/>
<evidence type="ECO:0000256" key="6">
    <source>
        <dbReference type="ARBA" id="ARBA00024998"/>
    </source>
</evidence>